<dbReference type="Pfam" id="PF09685">
    <property type="entry name" value="MamF_MmsF"/>
    <property type="match status" value="1"/>
</dbReference>
<evidence type="ECO:0000256" key="3">
    <source>
        <dbReference type="ARBA" id="ARBA00022989"/>
    </source>
</evidence>
<dbReference type="GO" id="GO:0016020">
    <property type="term" value="C:membrane"/>
    <property type="evidence" value="ECO:0007669"/>
    <property type="project" value="UniProtKB-SubCell"/>
</dbReference>
<evidence type="ECO:0000256" key="1">
    <source>
        <dbReference type="ARBA" id="ARBA00004141"/>
    </source>
</evidence>
<evidence type="ECO:0000256" key="2">
    <source>
        <dbReference type="ARBA" id="ARBA00022692"/>
    </source>
</evidence>
<keyword evidence="4 5" id="KW-0472">Membrane</keyword>
<evidence type="ECO:0000313" key="6">
    <source>
        <dbReference type="EMBL" id="OIP55673.1"/>
    </source>
</evidence>
<proteinExistence type="predicted"/>
<keyword evidence="2 5" id="KW-0812">Transmembrane</keyword>
<feature type="transmembrane region" description="Helical" evidence="5">
    <location>
        <begin position="20"/>
        <end position="36"/>
    </location>
</feature>
<dbReference type="InterPro" id="IPR019109">
    <property type="entry name" value="MamF_MmsF"/>
</dbReference>
<keyword evidence="3 5" id="KW-1133">Transmembrane helix</keyword>
<protein>
    <recommendedName>
        <fullName evidence="8">DUF4870 domain-containing protein</fullName>
    </recommendedName>
</protein>
<evidence type="ECO:0000313" key="7">
    <source>
        <dbReference type="Proteomes" id="UP000183922"/>
    </source>
</evidence>
<evidence type="ECO:0000256" key="5">
    <source>
        <dbReference type="SAM" id="Phobius"/>
    </source>
</evidence>
<dbReference type="EMBL" id="MNYR01000039">
    <property type="protein sequence ID" value="OIP55673.1"/>
    <property type="molecule type" value="Genomic_DNA"/>
</dbReference>
<reference evidence="6 7" key="1">
    <citation type="journal article" date="2016" name="Environ. Microbiol.">
        <title>Genomic resolution of a cold subsurface aquifer community provides metabolic insights for novel microbes adapted to high CO concentrations.</title>
        <authorList>
            <person name="Probst A.J."/>
            <person name="Castelle C.J."/>
            <person name="Singh A."/>
            <person name="Brown C.T."/>
            <person name="Anantharaman K."/>
            <person name="Sharon I."/>
            <person name="Hug L.A."/>
            <person name="Burstein D."/>
            <person name="Emerson J.B."/>
            <person name="Thomas B.C."/>
            <person name="Banfield J.F."/>
        </authorList>
    </citation>
    <scope>NUCLEOTIDE SEQUENCE [LARGE SCALE GENOMIC DNA]</scope>
    <source>
        <strain evidence="6">CG2_30_39_24</strain>
    </source>
</reference>
<dbReference type="STRING" id="1805236.AUK13_02585"/>
<evidence type="ECO:0000256" key="4">
    <source>
        <dbReference type="ARBA" id="ARBA00023136"/>
    </source>
</evidence>
<accession>A0A1J5F612</accession>
<dbReference type="Proteomes" id="UP000183922">
    <property type="component" value="Unassembled WGS sequence"/>
</dbReference>
<dbReference type="PANTHER" id="PTHR36460">
    <property type="entry name" value="UPF0132 DOMAIN PROTEIN (AFU_ORTHOLOGUE AFUA_3G10255)"/>
    <property type="match status" value="1"/>
</dbReference>
<gene>
    <name evidence="6" type="ORF">AUK13_02585</name>
</gene>
<feature type="transmembrane region" description="Helical" evidence="5">
    <location>
        <begin position="72"/>
        <end position="89"/>
    </location>
</feature>
<name>A0A1J5F612_9BACT</name>
<evidence type="ECO:0008006" key="8">
    <source>
        <dbReference type="Google" id="ProtNLM"/>
    </source>
</evidence>
<dbReference type="PANTHER" id="PTHR36460:SF1">
    <property type="entry name" value="UPF0132 DOMAIN PROTEIN (AFU_ORTHOLOGUE AFUA_3G10255)"/>
    <property type="match status" value="1"/>
</dbReference>
<sequence length="108" mass="12351">MKVKDQKKSLDPDIEKNKTLAALSYVWILCLVPLLGKRNSEFAQFHAKQGLVLFIIEIIASLLIWFPVIGQLVMLTLLIVSVVGIVKALNGERWEIPYIYNWSKKINL</sequence>
<feature type="transmembrane region" description="Helical" evidence="5">
    <location>
        <begin position="48"/>
        <end position="66"/>
    </location>
</feature>
<comment type="subcellular location">
    <subcellularLocation>
        <location evidence="1">Membrane</location>
        <topology evidence="1">Multi-pass membrane protein</topology>
    </subcellularLocation>
</comment>
<organism evidence="6 7">
    <name type="scientific">Candidatus Kuenenbacteria bacterium CG2_30_39_24</name>
    <dbReference type="NCBI Taxonomy" id="1805236"/>
    <lineage>
        <taxon>Bacteria</taxon>
        <taxon>Candidatus Kueneniibacteriota</taxon>
    </lineage>
</organism>
<comment type="caution">
    <text evidence="6">The sequence shown here is derived from an EMBL/GenBank/DDBJ whole genome shotgun (WGS) entry which is preliminary data.</text>
</comment>
<dbReference type="AlphaFoldDB" id="A0A1J5F612"/>